<feature type="disulfide bond" evidence="12">
    <location>
        <begin position="137"/>
        <end position="138"/>
    </location>
</feature>
<feature type="binding site" evidence="10">
    <location>
        <position position="93"/>
    </location>
    <ligand>
        <name>pyrroloquinoline quinone</name>
        <dbReference type="ChEBI" id="CHEBI:58442"/>
    </ligand>
</feature>
<accession>A0A1A7BI16</accession>
<feature type="binding site" evidence="11">
    <location>
        <position position="282"/>
    </location>
    <ligand>
        <name>Ca(2+)</name>
        <dbReference type="ChEBI" id="CHEBI:29108"/>
    </ligand>
</feature>
<evidence type="ECO:0000256" key="7">
    <source>
        <dbReference type="ARBA" id="ARBA00023002"/>
    </source>
</evidence>
<organism evidence="15 16">
    <name type="scientific">Erythrobacter dokdonensis DSW-74</name>
    <dbReference type="NCBI Taxonomy" id="1300349"/>
    <lineage>
        <taxon>Bacteria</taxon>
        <taxon>Pseudomonadati</taxon>
        <taxon>Pseudomonadota</taxon>
        <taxon>Alphaproteobacteria</taxon>
        <taxon>Sphingomonadales</taxon>
        <taxon>Erythrobacteraceae</taxon>
        <taxon>Erythrobacter/Porphyrobacter group</taxon>
        <taxon>Erythrobacter</taxon>
    </lineage>
</organism>
<feature type="signal peptide" evidence="13">
    <location>
        <begin position="1"/>
        <end position="32"/>
    </location>
</feature>
<dbReference type="InterPro" id="IPR017512">
    <property type="entry name" value="PQQ_MeOH/EtOH_DH"/>
</dbReference>
<keyword evidence="5" id="KW-0574">Periplasm</keyword>
<dbReference type="PANTHER" id="PTHR32303">
    <property type="entry name" value="QUINOPROTEIN ALCOHOL DEHYDROGENASE (CYTOCHROME C)"/>
    <property type="match status" value="1"/>
</dbReference>
<keyword evidence="3 11" id="KW-0479">Metal-binding</keyword>
<dbReference type="GO" id="GO:0005509">
    <property type="term" value="F:calcium ion binding"/>
    <property type="evidence" value="ECO:0007669"/>
    <property type="project" value="InterPro"/>
</dbReference>
<dbReference type="Proteomes" id="UP000092484">
    <property type="component" value="Unassembled WGS sequence"/>
</dbReference>
<dbReference type="GO" id="GO:0030288">
    <property type="term" value="C:outer membrane-bounded periplasmic space"/>
    <property type="evidence" value="ECO:0007669"/>
    <property type="project" value="InterPro"/>
</dbReference>
<dbReference type="InterPro" id="IPR018391">
    <property type="entry name" value="PQQ_b-propeller_rpt"/>
</dbReference>
<proteinExistence type="inferred from homology"/>
<dbReference type="PANTHER" id="PTHR32303:SF20">
    <property type="entry name" value="QUINOPROTEIN ETHANOL DEHYDROGENASE"/>
    <property type="match status" value="1"/>
</dbReference>
<feature type="chain" id="PRO_5008355000" evidence="13">
    <location>
        <begin position="33"/>
        <end position="587"/>
    </location>
</feature>
<feature type="binding site" evidence="10">
    <location>
        <position position="187"/>
    </location>
    <ligand>
        <name>pyrroloquinoline quinone</name>
        <dbReference type="ChEBI" id="CHEBI:58442"/>
    </ligand>
</feature>
<comment type="cofactor">
    <cofactor evidence="11">
        <name>Ca(2+)</name>
        <dbReference type="ChEBI" id="CHEBI:29108"/>
    </cofactor>
    <text evidence="11">Binds 1 Ca(2+) ion per subunit.</text>
</comment>
<dbReference type="SUPFAM" id="SSF50998">
    <property type="entry name" value="Quinoprotein alcohol dehydrogenase-like"/>
    <property type="match status" value="1"/>
</dbReference>
<dbReference type="InterPro" id="IPR002372">
    <property type="entry name" value="PQQ_rpt_dom"/>
</dbReference>
<comment type="cofactor">
    <cofactor evidence="10">
        <name>pyrroloquinoline quinone</name>
        <dbReference type="ChEBI" id="CHEBI:58442"/>
    </cofactor>
    <text evidence="10">Binds 1 PQQ group per subunit.</text>
</comment>
<reference evidence="15 16" key="1">
    <citation type="submission" date="2016-06" db="EMBL/GenBank/DDBJ databases">
        <title>Genome sequence of Porphyrobacter dokdonensis DSW-74.</title>
        <authorList>
            <person name="Kim J.F."/>
            <person name="Song J.Y."/>
        </authorList>
    </citation>
    <scope>NUCLEOTIDE SEQUENCE [LARGE SCALE GENOMIC DNA]</scope>
    <source>
        <strain evidence="15 16">DSW-74</strain>
    </source>
</reference>
<dbReference type="NCBIfam" id="TIGR03075">
    <property type="entry name" value="PQQ_enz_alc_DH"/>
    <property type="match status" value="1"/>
</dbReference>
<keyword evidence="11" id="KW-0106">Calcium</keyword>
<dbReference type="SMART" id="SM00564">
    <property type="entry name" value="PQQ"/>
    <property type="match status" value="6"/>
</dbReference>
<evidence type="ECO:0000256" key="11">
    <source>
        <dbReference type="PIRSR" id="PIRSR617512-3"/>
    </source>
</evidence>
<evidence type="ECO:0000256" key="13">
    <source>
        <dbReference type="SAM" id="SignalP"/>
    </source>
</evidence>
<comment type="subcellular location">
    <subcellularLocation>
        <location evidence="1">Periplasm</location>
    </subcellularLocation>
</comment>
<feature type="active site" description="Proton acceptor" evidence="9">
    <location>
        <position position="324"/>
    </location>
</feature>
<dbReference type="GO" id="GO:0070968">
    <property type="term" value="F:pyrroloquinoline quinone binding"/>
    <property type="evidence" value="ECO:0007669"/>
    <property type="project" value="UniProtKB-ARBA"/>
</dbReference>
<keyword evidence="6 10" id="KW-0634">PQQ</keyword>
<feature type="domain" description="Pyrrolo-quinoline quinone repeat" evidence="14">
    <location>
        <begin position="483"/>
        <end position="550"/>
    </location>
</feature>
<dbReference type="Gene3D" id="2.140.10.10">
    <property type="entry name" value="Quinoprotein alcohol dehydrogenase-like superfamily"/>
    <property type="match status" value="1"/>
</dbReference>
<feature type="binding site" evidence="10">
    <location>
        <position position="143"/>
    </location>
    <ligand>
        <name>pyrroloquinoline quinone</name>
        <dbReference type="ChEBI" id="CHEBI:58442"/>
    </ligand>
</feature>
<evidence type="ECO:0000256" key="12">
    <source>
        <dbReference type="PIRSR" id="PIRSR617512-4"/>
    </source>
</evidence>
<name>A0A1A7BI16_9SPHN</name>
<evidence type="ECO:0000256" key="2">
    <source>
        <dbReference type="ARBA" id="ARBA00008156"/>
    </source>
</evidence>
<feature type="binding site" evidence="11">
    <location>
        <position position="205"/>
    </location>
    <ligand>
        <name>Ca(2+)</name>
        <dbReference type="ChEBI" id="CHEBI:29108"/>
    </ligand>
</feature>
<comment type="caution">
    <text evidence="15">The sequence shown here is derived from an EMBL/GenBank/DDBJ whole genome shotgun (WGS) entry which is preliminary data.</text>
</comment>
<gene>
    <name evidence="15" type="ORF">I603_1490</name>
</gene>
<dbReference type="CDD" id="cd10277">
    <property type="entry name" value="PQQ_ADH_I"/>
    <property type="match status" value="1"/>
</dbReference>
<dbReference type="InterPro" id="IPR034119">
    <property type="entry name" value="ADHI"/>
</dbReference>
<evidence type="ECO:0000256" key="10">
    <source>
        <dbReference type="PIRSR" id="PIRSR617512-2"/>
    </source>
</evidence>
<dbReference type="GO" id="GO:0016614">
    <property type="term" value="F:oxidoreductase activity, acting on CH-OH group of donors"/>
    <property type="evidence" value="ECO:0007669"/>
    <property type="project" value="InterPro"/>
</dbReference>
<keyword evidence="7" id="KW-0560">Oxidoreductase</keyword>
<protein>
    <submittedName>
        <fullName evidence="15">Pyrrolo-quinoline quinone</fullName>
    </submittedName>
</protein>
<dbReference type="PROSITE" id="PS00364">
    <property type="entry name" value="BACTERIAL_PQQ_2"/>
    <property type="match status" value="1"/>
</dbReference>
<dbReference type="STRING" id="1300349.I603_1490"/>
<dbReference type="GO" id="GO:0016020">
    <property type="term" value="C:membrane"/>
    <property type="evidence" value="ECO:0007669"/>
    <property type="project" value="InterPro"/>
</dbReference>
<dbReference type="AlphaFoldDB" id="A0A1A7BI16"/>
<dbReference type="FunFam" id="2.140.10.10:FF:000003">
    <property type="entry name" value="Methanol dehydrogenase, large subunit"/>
    <property type="match status" value="1"/>
</dbReference>
<evidence type="ECO:0000256" key="8">
    <source>
        <dbReference type="ARBA" id="ARBA00023157"/>
    </source>
</evidence>
<dbReference type="Pfam" id="PF01011">
    <property type="entry name" value="PQQ"/>
    <property type="match status" value="2"/>
</dbReference>
<dbReference type="PATRIC" id="fig|1300349.4.peg.1488"/>
<evidence type="ECO:0000256" key="9">
    <source>
        <dbReference type="PIRSR" id="PIRSR617512-1"/>
    </source>
</evidence>
<evidence type="ECO:0000259" key="14">
    <source>
        <dbReference type="Pfam" id="PF01011"/>
    </source>
</evidence>
<keyword evidence="8 12" id="KW-1015">Disulfide bond</keyword>
<sequence>MNIEEGRMKGIRKTLVATCALAGLALTVPAMAEGPTMDELMGDAESTSDVLTYGMGPWQQRFSPLDAINTETVAKMVPAFAASLGGEKQRGQESQPIVYDGVIYVTGSYSRMFAFDARTGEKLWEYNARLPDGIMPCCDVVNRGAAIHGDKVIFATLDARLVALNRKTGKVIWNKVTGDYKAGYSATAAPIIVKDMVITGNSGGEFGVVGAVSARDVNTGELIWNRPVIEGHMGTLRGQDNGITGTTNATWPGDMWKTGGGATWLGGTYDPGTNMVFFGTGNPAPWNSHLRPGDNLYTSSTLAIDADTGVIKWHYQTSPNDGWDFDGVNEFIPFDGTFNGKKRKMGAKADRNGFFYVLDRTNGKLLNATPFVMQPNWASKIDLKTGRPVFNPDNRPGAPGDAEKGKSVFATPSFLGGKNWMPMAYSPDTEMFYVPSNDWGMDIWNEPIAYKKGAAYLGAGFTIKPIAEDHIGALRAIDPKTGKIMWEYKNKAPLWGGVLTTRGNLVFTGTPEGYLKAFDARTGKELWKFQTGSGVVGSPVTWEQDGEQYVAVMSGWGGAVPLWGGEVAKTFKEISQGGSLWVFKLPR</sequence>
<dbReference type="InterPro" id="IPR001479">
    <property type="entry name" value="Quinoprotein_DH_CS"/>
</dbReference>
<feature type="domain" description="Pyrrolo-quinoline quinone repeat" evidence="14">
    <location>
        <begin position="52"/>
        <end position="366"/>
    </location>
</feature>
<comment type="similarity">
    <text evidence="2">Belongs to the bacterial PQQ dehydrogenase family.</text>
</comment>
<keyword evidence="16" id="KW-1185">Reference proteome</keyword>
<evidence type="ECO:0000256" key="3">
    <source>
        <dbReference type="ARBA" id="ARBA00022723"/>
    </source>
</evidence>
<keyword evidence="4 13" id="KW-0732">Signal</keyword>
<evidence type="ECO:0000313" key="16">
    <source>
        <dbReference type="Proteomes" id="UP000092484"/>
    </source>
</evidence>
<evidence type="ECO:0000256" key="4">
    <source>
        <dbReference type="ARBA" id="ARBA00022729"/>
    </source>
</evidence>
<evidence type="ECO:0000256" key="6">
    <source>
        <dbReference type="ARBA" id="ARBA00022891"/>
    </source>
</evidence>
<evidence type="ECO:0000313" key="15">
    <source>
        <dbReference type="EMBL" id="OBV11082.1"/>
    </source>
</evidence>
<dbReference type="EMBL" id="LZYB01000003">
    <property type="protein sequence ID" value="OBV11082.1"/>
    <property type="molecule type" value="Genomic_DNA"/>
</dbReference>
<feature type="binding site" evidence="10">
    <location>
        <begin position="419"/>
        <end position="420"/>
    </location>
    <ligand>
        <name>pyrroloquinoline quinone</name>
        <dbReference type="ChEBI" id="CHEBI:58442"/>
    </ligand>
</feature>
<evidence type="ECO:0000256" key="5">
    <source>
        <dbReference type="ARBA" id="ARBA00022764"/>
    </source>
</evidence>
<feature type="binding site" evidence="11">
    <location>
        <position position="324"/>
    </location>
    <ligand>
        <name>Ca(2+)</name>
        <dbReference type="ChEBI" id="CHEBI:29108"/>
    </ligand>
</feature>
<dbReference type="InterPro" id="IPR011047">
    <property type="entry name" value="Quinoprotein_ADH-like_sf"/>
</dbReference>
<evidence type="ECO:0000256" key="1">
    <source>
        <dbReference type="ARBA" id="ARBA00004418"/>
    </source>
</evidence>